<dbReference type="InterPro" id="IPR012910">
    <property type="entry name" value="Plug_dom"/>
</dbReference>
<keyword evidence="6 11" id="KW-0798">TonB box</keyword>
<dbReference type="GO" id="GO:0015344">
    <property type="term" value="F:siderophore uptake transmembrane transporter activity"/>
    <property type="evidence" value="ECO:0007669"/>
    <property type="project" value="TreeGrafter"/>
</dbReference>
<name>A0A6I4U0V9_9SPHN</name>
<dbReference type="PROSITE" id="PS01156">
    <property type="entry name" value="TONB_DEPENDENT_REC_2"/>
    <property type="match status" value="1"/>
</dbReference>
<dbReference type="InterPro" id="IPR000531">
    <property type="entry name" value="Beta-barrel_TonB"/>
</dbReference>
<comment type="caution">
    <text evidence="15">The sequence shown here is derived from an EMBL/GenBank/DDBJ whole genome shotgun (WGS) entry which is preliminary data.</text>
</comment>
<keyword evidence="3 9" id="KW-1134">Transmembrane beta strand</keyword>
<feature type="domain" description="TonB-dependent receptor-like beta-barrel" evidence="13">
    <location>
        <begin position="253"/>
        <end position="691"/>
    </location>
</feature>
<dbReference type="CDD" id="cd01347">
    <property type="entry name" value="ligand_gated_channel"/>
    <property type="match status" value="1"/>
</dbReference>
<evidence type="ECO:0000256" key="1">
    <source>
        <dbReference type="ARBA" id="ARBA00004571"/>
    </source>
</evidence>
<evidence type="ECO:0000313" key="16">
    <source>
        <dbReference type="Proteomes" id="UP000469430"/>
    </source>
</evidence>
<keyword evidence="5 12" id="KW-0732">Signal</keyword>
<dbReference type="RefSeq" id="WP_161392330.1">
    <property type="nucleotide sequence ID" value="NZ_JBHSCP010000003.1"/>
</dbReference>
<evidence type="ECO:0000256" key="10">
    <source>
        <dbReference type="PROSITE-ProRule" id="PRU10144"/>
    </source>
</evidence>
<sequence>MSRQLFTGASLAALAMLLPAAAHAQDGSRDSATEEEGEEILVRAEPLPGGLLEDKGRLGILGDQSVMQIPYSLQSMTSKQLELFNNPSLPLANVLQNNPSIRSSTSSPMYSDFSMRGVNMNGNHMMLNGVPSMFSQFTTPPSHVIDRIDITSGPNAAVNGVNMSNNGTDSGATAAPGTLNIVTKAAPLEEVNRFTSTFSGRSNFGAYFDVARRFGGNKSWGVRVNAEVLNGGLALDGAENNSNNIFLNLDHQSGSSSSNLFGGYFDLRIDGGQRWFTFGGSGSELPTAPDASTDYDFLGTTKQMHGYVVTLNHEQRLSDDWAVFANYGSMEKSGYKYNSSSALRFDNAGGFTTANVSNAQVESTENYYGQLGIRGKFATGPLRHNVALAADLSIAKYWNVSTNSQPGTIIGGLYDGVDYTSDFIIPARGNPVLQWTETNVGLTLSDVITLGKFDLLLAASMKDENFLNEVTGVRIKNNNILPTYGLTYRITPNLSIYAGHTESFSRGQLVANDTRYVNAGETLSPMKAKQNEVGVKLLAGGMLTTLAVFEMDQQNLIDVVVTDTTFRREADGKNRYRGIELSSVGQLTEQLTLTVGGLYLDAERQRTNRGLQDGRFVNGVSEWSGTAGLEFRPVERVGLVGRAVYNGEAFIDAGTGGGTTRIPGFVSFDLGANFKTGTEAVPIRLSTTITNVGNRSHWMGRGGSTTFGLSMPRTFLVSAQFDF</sequence>
<keyword evidence="16" id="KW-1185">Reference proteome</keyword>
<dbReference type="Gene3D" id="2.170.130.10">
    <property type="entry name" value="TonB-dependent receptor, plug domain"/>
    <property type="match status" value="1"/>
</dbReference>
<evidence type="ECO:0000313" key="15">
    <source>
        <dbReference type="EMBL" id="MXP00598.1"/>
    </source>
</evidence>
<dbReference type="Pfam" id="PF00593">
    <property type="entry name" value="TonB_dep_Rec_b-barrel"/>
    <property type="match status" value="1"/>
</dbReference>
<evidence type="ECO:0000256" key="6">
    <source>
        <dbReference type="ARBA" id="ARBA00023077"/>
    </source>
</evidence>
<keyword evidence="8 9" id="KW-0998">Cell outer membrane</keyword>
<evidence type="ECO:0000256" key="8">
    <source>
        <dbReference type="ARBA" id="ARBA00023237"/>
    </source>
</evidence>
<dbReference type="SUPFAM" id="SSF56935">
    <property type="entry name" value="Porins"/>
    <property type="match status" value="1"/>
</dbReference>
<dbReference type="AlphaFoldDB" id="A0A6I4U0V9"/>
<feature type="chain" id="PRO_5026039474" evidence="12">
    <location>
        <begin position="25"/>
        <end position="723"/>
    </location>
</feature>
<dbReference type="Pfam" id="PF07715">
    <property type="entry name" value="Plug"/>
    <property type="match status" value="1"/>
</dbReference>
<accession>A0A6I4U0V9</accession>
<dbReference type="InterPro" id="IPR036942">
    <property type="entry name" value="Beta-barrel_TonB_sf"/>
</dbReference>
<comment type="similarity">
    <text evidence="9 11">Belongs to the TonB-dependent receptor family.</text>
</comment>
<dbReference type="InterPro" id="IPR037066">
    <property type="entry name" value="Plug_dom_sf"/>
</dbReference>
<evidence type="ECO:0000256" key="4">
    <source>
        <dbReference type="ARBA" id="ARBA00022692"/>
    </source>
</evidence>
<dbReference type="InterPro" id="IPR010917">
    <property type="entry name" value="TonB_rcpt_CS"/>
</dbReference>
<evidence type="ECO:0000256" key="2">
    <source>
        <dbReference type="ARBA" id="ARBA00022448"/>
    </source>
</evidence>
<organism evidence="15 16">
    <name type="scientific">Croceibacterium xixiisoli</name>
    <dbReference type="NCBI Taxonomy" id="1476466"/>
    <lineage>
        <taxon>Bacteria</taxon>
        <taxon>Pseudomonadati</taxon>
        <taxon>Pseudomonadota</taxon>
        <taxon>Alphaproteobacteria</taxon>
        <taxon>Sphingomonadales</taxon>
        <taxon>Erythrobacteraceae</taxon>
        <taxon>Croceibacterium</taxon>
    </lineage>
</organism>
<evidence type="ECO:0000256" key="7">
    <source>
        <dbReference type="ARBA" id="ARBA00023136"/>
    </source>
</evidence>
<comment type="subcellular location">
    <subcellularLocation>
        <location evidence="1 9">Cell outer membrane</location>
        <topology evidence="1 9">Multi-pass membrane protein</topology>
    </subcellularLocation>
</comment>
<keyword evidence="2 9" id="KW-0813">Transport</keyword>
<dbReference type="GO" id="GO:0009279">
    <property type="term" value="C:cell outer membrane"/>
    <property type="evidence" value="ECO:0007669"/>
    <property type="project" value="UniProtKB-SubCell"/>
</dbReference>
<reference evidence="15 16" key="1">
    <citation type="submission" date="2019-12" db="EMBL/GenBank/DDBJ databases">
        <title>Genomic-based taxomic classification of the family Erythrobacteraceae.</title>
        <authorList>
            <person name="Xu L."/>
        </authorList>
    </citation>
    <scope>NUCLEOTIDE SEQUENCE [LARGE SCALE GENOMIC DNA]</scope>
    <source>
        <strain evidence="15 16">S36</strain>
    </source>
</reference>
<gene>
    <name evidence="15" type="ORF">GRI97_16530</name>
</gene>
<feature type="short sequence motif" description="TonB C-terminal box" evidence="10">
    <location>
        <begin position="706"/>
        <end position="723"/>
    </location>
</feature>
<dbReference type="OrthoDB" id="9760333at2"/>
<feature type="domain" description="TonB-dependent receptor plug" evidence="14">
    <location>
        <begin position="66"/>
        <end position="162"/>
    </location>
</feature>
<proteinExistence type="inferred from homology"/>
<dbReference type="PROSITE" id="PS52016">
    <property type="entry name" value="TONB_DEPENDENT_REC_3"/>
    <property type="match status" value="1"/>
</dbReference>
<evidence type="ECO:0000256" key="5">
    <source>
        <dbReference type="ARBA" id="ARBA00022729"/>
    </source>
</evidence>
<dbReference type="Gene3D" id="2.40.170.20">
    <property type="entry name" value="TonB-dependent receptor, beta-barrel domain"/>
    <property type="match status" value="1"/>
</dbReference>
<dbReference type="InterPro" id="IPR039426">
    <property type="entry name" value="TonB-dep_rcpt-like"/>
</dbReference>
<keyword evidence="15" id="KW-0675">Receptor</keyword>
<protein>
    <submittedName>
        <fullName evidence="15">TonB-dependent receptor</fullName>
    </submittedName>
</protein>
<keyword evidence="4 9" id="KW-0812">Transmembrane</keyword>
<dbReference type="Proteomes" id="UP000469430">
    <property type="component" value="Unassembled WGS sequence"/>
</dbReference>
<keyword evidence="7 9" id="KW-0472">Membrane</keyword>
<dbReference type="PANTHER" id="PTHR32552:SF82">
    <property type="entry name" value="FCUA PROTEIN"/>
    <property type="match status" value="1"/>
</dbReference>
<evidence type="ECO:0000256" key="12">
    <source>
        <dbReference type="SAM" id="SignalP"/>
    </source>
</evidence>
<evidence type="ECO:0000256" key="3">
    <source>
        <dbReference type="ARBA" id="ARBA00022452"/>
    </source>
</evidence>
<evidence type="ECO:0000256" key="11">
    <source>
        <dbReference type="RuleBase" id="RU003357"/>
    </source>
</evidence>
<feature type="signal peptide" evidence="12">
    <location>
        <begin position="1"/>
        <end position="24"/>
    </location>
</feature>
<evidence type="ECO:0000259" key="13">
    <source>
        <dbReference type="Pfam" id="PF00593"/>
    </source>
</evidence>
<dbReference type="EMBL" id="WTYJ01000004">
    <property type="protein sequence ID" value="MXP00598.1"/>
    <property type="molecule type" value="Genomic_DNA"/>
</dbReference>
<dbReference type="PANTHER" id="PTHR32552">
    <property type="entry name" value="FERRICHROME IRON RECEPTOR-RELATED"/>
    <property type="match status" value="1"/>
</dbReference>
<evidence type="ECO:0000256" key="9">
    <source>
        <dbReference type="PROSITE-ProRule" id="PRU01360"/>
    </source>
</evidence>
<evidence type="ECO:0000259" key="14">
    <source>
        <dbReference type="Pfam" id="PF07715"/>
    </source>
</evidence>